<name>A0A5J4KP95_9CHLR</name>
<dbReference type="Pfam" id="PF08817">
    <property type="entry name" value="YukD"/>
    <property type="match status" value="1"/>
</dbReference>
<proteinExistence type="predicted"/>
<dbReference type="Proteomes" id="UP000326912">
    <property type="component" value="Unassembled WGS sequence"/>
</dbReference>
<evidence type="ECO:0008006" key="3">
    <source>
        <dbReference type="Google" id="ProtNLM"/>
    </source>
</evidence>
<dbReference type="EMBL" id="BKZW01000001">
    <property type="protein sequence ID" value="GER89483.1"/>
    <property type="molecule type" value="Genomic_DNA"/>
</dbReference>
<keyword evidence="2" id="KW-1185">Reference proteome</keyword>
<dbReference type="RefSeq" id="WP_151757226.1">
    <property type="nucleotide sequence ID" value="NZ_BKZW01000001.1"/>
</dbReference>
<dbReference type="AlphaFoldDB" id="A0A5J4KP95"/>
<organism evidence="1 2">
    <name type="scientific">Dictyobacter vulcani</name>
    <dbReference type="NCBI Taxonomy" id="2607529"/>
    <lineage>
        <taxon>Bacteria</taxon>
        <taxon>Bacillati</taxon>
        <taxon>Chloroflexota</taxon>
        <taxon>Ktedonobacteria</taxon>
        <taxon>Ktedonobacterales</taxon>
        <taxon>Dictyobacteraceae</taxon>
        <taxon>Dictyobacter</taxon>
    </lineage>
</organism>
<gene>
    <name evidence="1" type="ORF">KDW_36450</name>
</gene>
<reference evidence="1 2" key="1">
    <citation type="submission" date="2019-10" db="EMBL/GenBank/DDBJ databases">
        <title>Dictyobacter vulcani sp. nov., within the class Ktedonobacteria, isolated from soil of volcanic Mt. Zao.</title>
        <authorList>
            <person name="Zheng Y."/>
            <person name="Wang C.M."/>
            <person name="Sakai Y."/>
            <person name="Abe K."/>
            <person name="Yokota A."/>
            <person name="Yabe S."/>
        </authorList>
    </citation>
    <scope>NUCLEOTIDE SEQUENCE [LARGE SCALE GENOMIC DNA]</scope>
    <source>
        <strain evidence="1 2">W12</strain>
    </source>
</reference>
<sequence length="122" mass="13383">MQTLLVTILGNRKSFDLELPGDIPISDLMPFLLDLCGYEETTVEQQETALWCLCLAEQTTALKNTHTLIDAGILDGAVLSLQPLRSLEETKKPKKSFIPRQITPGPGTGGIGVRWSKGDLNF</sequence>
<comment type="caution">
    <text evidence="1">The sequence shown here is derived from an EMBL/GenBank/DDBJ whole genome shotgun (WGS) entry which is preliminary data.</text>
</comment>
<dbReference type="InterPro" id="IPR024962">
    <property type="entry name" value="YukD-like"/>
</dbReference>
<protein>
    <recommendedName>
        <fullName evidence="3">Ubiquitin-like domain-containing protein</fullName>
    </recommendedName>
</protein>
<accession>A0A5J4KP95</accession>
<dbReference type="Gene3D" id="3.10.20.90">
    <property type="entry name" value="Phosphatidylinositol 3-kinase Catalytic Subunit, Chain A, domain 1"/>
    <property type="match status" value="1"/>
</dbReference>
<evidence type="ECO:0000313" key="2">
    <source>
        <dbReference type="Proteomes" id="UP000326912"/>
    </source>
</evidence>
<evidence type="ECO:0000313" key="1">
    <source>
        <dbReference type="EMBL" id="GER89483.1"/>
    </source>
</evidence>